<proteinExistence type="predicted"/>
<gene>
    <name evidence="1" type="ORF">SAMN02927923_03266</name>
</gene>
<accession>A0A1G5KFI6</accession>
<evidence type="ECO:0000313" key="2">
    <source>
        <dbReference type="Proteomes" id="UP000199569"/>
    </source>
</evidence>
<dbReference type="InterPro" id="IPR011681">
    <property type="entry name" value="GcrA"/>
</dbReference>
<dbReference type="EMBL" id="FMVJ01000009">
    <property type="protein sequence ID" value="SCY99001.1"/>
    <property type="molecule type" value="Genomic_DNA"/>
</dbReference>
<dbReference type="STRING" id="549386.SAMN02927923_03266"/>
<keyword evidence="2" id="KW-1185">Reference proteome</keyword>
<evidence type="ECO:0000313" key="1">
    <source>
        <dbReference type="EMBL" id="SCY99001.1"/>
    </source>
</evidence>
<sequence length="67" mass="7592">MPEIEIPEPSPRDTTTLFKLRPRQCRYVISDDGTEAVFCGATAPEGSSWCPWHKQLVYVKPQARSGR</sequence>
<reference evidence="1 2" key="1">
    <citation type="submission" date="2016-10" db="EMBL/GenBank/DDBJ databases">
        <authorList>
            <person name="de Groot N.N."/>
        </authorList>
    </citation>
    <scope>NUCLEOTIDE SEQUENCE [LARGE SCALE GENOMIC DNA]</scope>
    <source>
        <strain evidence="1 2">CGMCC 1.7666</strain>
    </source>
</reference>
<dbReference type="OrthoDB" id="8020884at2"/>
<protein>
    <submittedName>
        <fullName evidence="1">GcrA cell cycle regulator</fullName>
    </submittedName>
</protein>
<organism evidence="1 2">
    <name type="scientific">Microvirga guangxiensis</name>
    <dbReference type="NCBI Taxonomy" id="549386"/>
    <lineage>
        <taxon>Bacteria</taxon>
        <taxon>Pseudomonadati</taxon>
        <taxon>Pseudomonadota</taxon>
        <taxon>Alphaproteobacteria</taxon>
        <taxon>Hyphomicrobiales</taxon>
        <taxon>Methylobacteriaceae</taxon>
        <taxon>Microvirga</taxon>
    </lineage>
</organism>
<name>A0A1G5KFI6_9HYPH</name>
<dbReference type="RefSeq" id="WP_091136851.1">
    <property type="nucleotide sequence ID" value="NZ_FMVJ01000009.1"/>
</dbReference>
<dbReference type="Pfam" id="PF07750">
    <property type="entry name" value="GcrA"/>
    <property type="match status" value="1"/>
</dbReference>
<dbReference type="Proteomes" id="UP000199569">
    <property type="component" value="Unassembled WGS sequence"/>
</dbReference>
<dbReference type="AlphaFoldDB" id="A0A1G5KFI6"/>